<name>A0A401ZB68_9CHLR</name>
<dbReference type="PANTHER" id="PTHR48090">
    <property type="entry name" value="UNDECAPRENYL-PHOSPHATE 4-DEOXY-4-FORMAMIDO-L-ARABINOSE TRANSFERASE-RELATED"/>
    <property type="match status" value="1"/>
</dbReference>
<dbReference type="CDD" id="cd04179">
    <property type="entry name" value="DPM_DPG-synthase_like"/>
    <property type="match status" value="1"/>
</dbReference>
<dbReference type="AlphaFoldDB" id="A0A401ZB68"/>
<dbReference type="InterPro" id="IPR050256">
    <property type="entry name" value="Glycosyltransferase_2"/>
</dbReference>
<dbReference type="InterPro" id="IPR001173">
    <property type="entry name" value="Glyco_trans_2-like"/>
</dbReference>
<dbReference type="RefSeq" id="WP_126595312.1">
    <property type="nucleotide sequence ID" value="NZ_BIFQ01000001.1"/>
</dbReference>
<dbReference type="SUPFAM" id="SSF53448">
    <property type="entry name" value="Nucleotide-diphospho-sugar transferases"/>
    <property type="match status" value="1"/>
</dbReference>
<reference evidence="3" key="1">
    <citation type="submission" date="2018-12" db="EMBL/GenBank/DDBJ databases">
        <title>Tengunoibacter tsumagoiensis gen. nov., sp. nov., Dictyobacter kobayashii sp. nov., D. alpinus sp. nov., and D. joshuensis sp. nov. and description of Dictyobacteraceae fam. nov. within the order Ktedonobacterales isolated from Tengu-no-mugimeshi.</title>
        <authorList>
            <person name="Wang C.M."/>
            <person name="Zheng Y."/>
            <person name="Sakai Y."/>
            <person name="Toyoda A."/>
            <person name="Minakuchi Y."/>
            <person name="Abe K."/>
            <person name="Yokota A."/>
            <person name="Yabe S."/>
        </authorList>
    </citation>
    <scope>NUCLEOTIDE SEQUENCE [LARGE SCALE GENOMIC DNA]</scope>
    <source>
        <strain evidence="3">S-27</strain>
    </source>
</reference>
<dbReference type="EMBL" id="BIFQ01000001">
    <property type="protein sequence ID" value="GCE04130.1"/>
    <property type="molecule type" value="Genomic_DNA"/>
</dbReference>
<protein>
    <submittedName>
        <fullName evidence="2">Glycosyl transferase</fullName>
    </submittedName>
</protein>
<dbReference type="InterPro" id="IPR029044">
    <property type="entry name" value="Nucleotide-diphossugar_trans"/>
</dbReference>
<accession>A0A401ZB68</accession>
<dbReference type="Gene3D" id="3.90.550.10">
    <property type="entry name" value="Spore Coat Polysaccharide Biosynthesis Protein SpsA, Chain A"/>
    <property type="match status" value="1"/>
</dbReference>
<evidence type="ECO:0000259" key="1">
    <source>
        <dbReference type="Pfam" id="PF00535"/>
    </source>
</evidence>
<organism evidence="2 3">
    <name type="scientific">Dictyobacter aurantiacus</name>
    <dbReference type="NCBI Taxonomy" id="1936993"/>
    <lineage>
        <taxon>Bacteria</taxon>
        <taxon>Bacillati</taxon>
        <taxon>Chloroflexota</taxon>
        <taxon>Ktedonobacteria</taxon>
        <taxon>Ktedonobacterales</taxon>
        <taxon>Dictyobacteraceae</taxon>
        <taxon>Dictyobacter</taxon>
    </lineage>
</organism>
<dbReference type="OrthoDB" id="9810303at2"/>
<keyword evidence="3" id="KW-1185">Reference proteome</keyword>
<evidence type="ECO:0000313" key="2">
    <source>
        <dbReference type="EMBL" id="GCE04130.1"/>
    </source>
</evidence>
<sequence length="251" mass="28586">MRISVIVPVYNEEKTVAKILEMLAQVQLDLEVIVVDDASSDRTWEILQQLRQTAPYDSYQYVRHERNQGKGAGLRTGFQLATGDLVTVQDADMEYDPQDIPALVRKWESATAAGHKHVAIYGYRDLSGQKFTTRWGNRFLTAVTNVLFGSRIHDMETCYKLMPGAVAHALPMTGRRFEIEPEITTCILKAGYTIFEVPINYYPREEKKLSPWKDGWPALAMLLKQRFSKSISIAEPVRDNQNAPEHVNIVK</sequence>
<dbReference type="GO" id="GO:0016740">
    <property type="term" value="F:transferase activity"/>
    <property type="evidence" value="ECO:0007669"/>
    <property type="project" value="UniProtKB-KW"/>
</dbReference>
<evidence type="ECO:0000313" key="3">
    <source>
        <dbReference type="Proteomes" id="UP000287224"/>
    </source>
</evidence>
<proteinExistence type="predicted"/>
<dbReference type="Pfam" id="PF00535">
    <property type="entry name" value="Glycos_transf_2"/>
    <property type="match status" value="1"/>
</dbReference>
<feature type="domain" description="Glycosyltransferase 2-like" evidence="1">
    <location>
        <begin position="4"/>
        <end position="122"/>
    </location>
</feature>
<dbReference type="PANTHER" id="PTHR48090:SF7">
    <property type="entry name" value="RFBJ PROTEIN"/>
    <property type="match status" value="1"/>
</dbReference>
<dbReference type="Proteomes" id="UP000287224">
    <property type="component" value="Unassembled WGS sequence"/>
</dbReference>
<gene>
    <name evidence="2" type="ORF">KDAU_14590</name>
</gene>
<keyword evidence="2" id="KW-0808">Transferase</keyword>
<comment type="caution">
    <text evidence="2">The sequence shown here is derived from an EMBL/GenBank/DDBJ whole genome shotgun (WGS) entry which is preliminary data.</text>
</comment>